<dbReference type="AlphaFoldDB" id="B9M8Y9"/>
<gene>
    <name evidence="1" type="ordered locus">Geob_2131</name>
</gene>
<name>B9M8Y9_GEODF</name>
<dbReference type="RefSeq" id="WP_012647214.1">
    <property type="nucleotide sequence ID" value="NC_011979.1"/>
</dbReference>
<accession>B9M8Y9</accession>
<dbReference type="Proteomes" id="UP000007721">
    <property type="component" value="Chromosome"/>
</dbReference>
<dbReference type="GO" id="GO:0016740">
    <property type="term" value="F:transferase activity"/>
    <property type="evidence" value="ECO:0007669"/>
    <property type="project" value="UniProtKB-KW"/>
</dbReference>
<keyword evidence="2" id="KW-1185">Reference proteome</keyword>
<dbReference type="STRING" id="316067.Geob_2131"/>
<dbReference type="HOGENOM" id="CLU_060309_0_0_7"/>
<evidence type="ECO:0000313" key="2">
    <source>
        <dbReference type="Proteomes" id="UP000007721"/>
    </source>
</evidence>
<dbReference type="KEGG" id="geo:Geob_2131"/>
<organism evidence="1 2">
    <name type="scientific">Geotalea daltonii (strain DSM 22248 / JCM 15807 / FRC-32)</name>
    <name type="common">Geobacter daltonii</name>
    <dbReference type="NCBI Taxonomy" id="316067"/>
    <lineage>
        <taxon>Bacteria</taxon>
        <taxon>Pseudomonadati</taxon>
        <taxon>Thermodesulfobacteriota</taxon>
        <taxon>Desulfuromonadia</taxon>
        <taxon>Geobacterales</taxon>
        <taxon>Geobacteraceae</taxon>
        <taxon>Geotalea</taxon>
    </lineage>
</organism>
<dbReference type="EMBL" id="CP001390">
    <property type="protein sequence ID" value="ACM20485.1"/>
    <property type="molecule type" value="Genomic_DNA"/>
</dbReference>
<dbReference type="eggNOG" id="COG0438">
    <property type="taxonomic scope" value="Bacteria"/>
</dbReference>
<dbReference type="OrthoDB" id="5421968at2"/>
<proteinExistence type="predicted"/>
<reference evidence="1 2" key="1">
    <citation type="submission" date="2009-01" db="EMBL/GenBank/DDBJ databases">
        <title>Complete sequence of Geobacter sp. FRC-32.</title>
        <authorList>
            <consortium name="US DOE Joint Genome Institute"/>
            <person name="Lucas S."/>
            <person name="Copeland A."/>
            <person name="Lapidus A."/>
            <person name="Glavina del Rio T."/>
            <person name="Dalin E."/>
            <person name="Tice H."/>
            <person name="Bruce D."/>
            <person name="Goodwin L."/>
            <person name="Pitluck S."/>
            <person name="Saunders E."/>
            <person name="Brettin T."/>
            <person name="Detter J.C."/>
            <person name="Han C."/>
            <person name="Larimer F."/>
            <person name="Land M."/>
            <person name="Hauser L."/>
            <person name="Kyrpides N."/>
            <person name="Ovchinnikova G."/>
            <person name="Kostka J."/>
            <person name="Richardson P."/>
        </authorList>
    </citation>
    <scope>NUCLEOTIDE SEQUENCE [LARGE SCALE GENOMIC DNA]</scope>
    <source>
        <strain evidence="2">DSM 22248 / JCM 15807 / FRC-32</strain>
    </source>
</reference>
<sequence>MYKKSVFYISANLSSNASGGRLLSETNLKILEACTGIDIEVFSVGRGETEFNNIQSTTSTFSTGIANLNLFSGGLNRRAVNVIVNEIAKKQPVLLYLDTSLFGYLAFIVKKNFPSIKIITFFHNVEIDFKRQCYGGLKRLVYAPAIISDWVNEKLAISHSDTLVALHATDSNRLQRLYGRAADFIHPVCIADAKPACHYINSQVNLQPGYLLFVGSAFPPNIQALEFLCEHVMPFVDIPLVVIGANLETYTHKFGSKNVCIIGTVSDLEPYYRNAKLVVTPIFAGAGMKVKVAEALMHGRSVIGSRFSFIGYENAIAHGVCIIAETASEYINKIKGFTSSPDADSVAEKLFLEEFSVAAGINRMTEIVGGLNIGLLE</sequence>
<dbReference type="SUPFAM" id="SSF53756">
    <property type="entry name" value="UDP-Glycosyltransferase/glycogen phosphorylase"/>
    <property type="match status" value="1"/>
</dbReference>
<dbReference type="CAZy" id="GT4">
    <property type="family name" value="Glycosyltransferase Family 4"/>
</dbReference>
<dbReference type="Gene3D" id="3.40.50.2000">
    <property type="entry name" value="Glycogen Phosphorylase B"/>
    <property type="match status" value="2"/>
</dbReference>
<dbReference type="Pfam" id="PF13692">
    <property type="entry name" value="Glyco_trans_1_4"/>
    <property type="match status" value="1"/>
</dbReference>
<protein>
    <submittedName>
        <fullName evidence="1">Glycosyltransferase</fullName>
    </submittedName>
</protein>
<keyword evidence="1" id="KW-0808">Transferase</keyword>
<evidence type="ECO:0000313" key="1">
    <source>
        <dbReference type="EMBL" id="ACM20485.1"/>
    </source>
</evidence>